<dbReference type="SMART" id="SM00559">
    <property type="entry name" value="Ku78"/>
    <property type="match status" value="1"/>
</dbReference>
<feature type="domain" description="Ku" evidence="5">
    <location>
        <begin position="52"/>
        <end position="180"/>
    </location>
</feature>
<keyword evidence="9" id="KW-1185">Reference proteome</keyword>
<comment type="caution">
    <text evidence="7">The sequence shown here is derived from an EMBL/GenBank/DDBJ whole genome shotgun (WGS) entry which is preliminary data.</text>
</comment>
<comment type="similarity">
    <text evidence="3">Belongs to the prokaryotic Ku family.</text>
</comment>
<dbReference type="RefSeq" id="WP_122952764.1">
    <property type="nucleotide sequence ID" value="NZ_BJOD01000003.1"/>
</dbReference>
<evidence type="ECO:0000256" key="2">
    <source>
        <dbReference type="ARBA" id="ARBA00023172"/>
    </source>
</evidence>
<name>A0A3M8B0A3_9BACL</name>
<feature type="compositionally biased region" description="Low complexity" evidence="4">
    <location>
        <begin position="264"/>
        <end position="280"/>
    </location>
</feature>
<sequence length="326" mass="36264">MHTVWKGSISFGLVNIPVRMFTATEERDIRFRQLHKECNTPIKYAKMCPHCQREVEPSEIVRGYEYEKGHFVMINDEDLEAITPETRRAIEILDFVDLSEIDPVYFDKSYFLSPQDTGEKAYALLRAAMEQTGKIAVAQVTMRNRQSLAVIRLYEHCIMLETIFYPDEVRPVSQVPALPEATVPLAENELKMATELIGNMTVPFDPAKYTDEYRVELQKMIEKKLEGQEIATAPTVARTNVIDLMQALKESLASTAGTTGSPVKLAPELAPEPAPAAAKPKAGRKRAASAEKADKTTSPAKEAVGKPSPGPTSTTKTLRRKKATPV</sequence>
<dbReference type="GO" id="GO:0006303">
    <property type="term" value="P:double-strand break repair via nonhomologous end joining"/>
    <property type="evidence" value="ECO:0007669"/>
    <property type="project" value="UniProtKB-UniRule"/>
</dbReference>
<dbReference type="HAMAP" id="MF_01875">
    <property type="entry name" value="Prokaryotic_Ku"/>
    <property type="match status" value="1"/>
</dbReference>
<feature type="compositionally biased region" description="Low complexity" evidence="4">
    <location>
        <begin position="305"/>
        <end position="316"/>
    </location>
</feature>
<comment type="subunit">
    <text evidence="3">Homodimer. Interacts with LigD.</text>
</comment>
<dbReference type="InterPro" id="IPR016194">
    <property type="entry name" value="SPOC-like_C_dom_sf"/>
</dbReference>
<keyword evidence="3" id="KW-0227">DNA damage</keyword>
<feature type="region of interest" description="Disordered" evidence="4">
    <location>
        <begin position="255"/>
        <end position="326"/>
    </location>
</feature>
<proteinExistence type="inferred from homology"/>
<feature type="compositionally biased region" description="Basic residues" evidence="4">
    <location>
        <begin position="317"/>
        <end position="326"/>
    </location>
</feature>
<dbReference type="NCBIfam" id="TIGR02772">
    <property type="entry name" value="Ku_bact"/>
    <property type="match status" value="1"/>
</dbReference>
<evidence type="ECO:0000313" key="7">
    <source>
        <dbReference type="EMBL" id="RNB56387.1"/>
    </source>
</evidence>
<dbReference type="PIRSF" id="PIRSF006493">
    <property type="entry name" value="Prok_Ku"/>
    <property type="match status" value="1"/>
</dbReference>
<dbReference type="GeneID" id="82811177"/>
<organism evidence="7 8">
    <name type="scientific">Brevibacillus agri</name>
    <dbReference type="NCBI Taxonomy" id="51101"/>
    <lineage>
        <taxon>Bacteria</taxon>
        <taxon>Bacillati</taxon>
        <taxon>Bacillota</taxon>
        <taxon>Bacilli</taxon>
        <taxon>Bacillales</taxon>
        <taxon>Paenibacillaceae</taxon>
        <taxon>Brevibacillus</taxon>
    </lineage>
</organism>
<dbReference type="EMBL" id="RHHN01000028">
    <property type="protein sequence ID" value="RNB56387.1"/>
    <property type="molecule type" value="Genomic_DNA"/>
</dbReference>
<dbReference type="InterPro" id="IPR009187">
    <property type="entry name" value="Prok_Ku"/>
</dbReference>
<evidence type="ECO:0000256" key="3">
    <source>
        <dbReference type="HAMAP-Rule" id="MF_01875"/>
    </source>
</evidence>
<reference evidence="7 8" key="1">
    <citation type="submission" date="2018-10" db="EMBL/GenBank/DDBJ databases">
        <title>Phylogenomics of Brevibacillus.</title>
        <authorList>
            <person name="Dunlap C."/>
        </authorList>
    </citation>
    <scope>NUCLEOTIDE SEQUENCE [LARGE SCALE GENOMIC DNA]</scope>
    <source>
        <strain evidence="7 8">NRRL NRS 1219</strain>
    </source>
</reference>
<dbReference type="Proteomes" id="UP000276178">
    <property type="component" value="Unassembled WGS sequence"/>
</dbReference>
<evidence type="ECO:0000313" key="6">
    <source>
        <dbReference type="EMBL" id="GED24402.1"/>
    </source>
</evidence>
<dbReference type="AlphaFoldDB" id="A0A3M8B0A3"/>
<protein>
    <recommendedName>
        <fullName evidence="3">Non-homologous end joining protein Ku</fullName>
    </recommendedName>
</protein>
<dbReference type="GO" id="GO:0006310">
    <property type="term" value="P:DNA recombination"/>
    <property type="evidence" value="ECO:0007669"/>
    <property type="project" value="UniProtKB-KW"/>
</dbReference>
<dbReference type="GO" id="GO:0003690">
    <property type="term" value="F:double-stranded DNA binding"/>
    <property type="evidence" value="ECO:0007669"/>
    <property type="project" value="UniProtKB-UniRule"/>
</dbReference>
<dbReference type="CDD" id="cd00789">
    <property type="entry name" value="KU_like"/>
    <property type="match status" value="1"/>
</dbReference>
<keyword evidence="1 3" id="KW-0238">DNA-binding</keyword>
<dbReference type="SUPFAM" id="SSF100939">
    <property type="entry name" value="SPOC domain-like"/>
    <property type="match status" value="1"/>
</dbReference>
<dbReference type="FunFam" id="2.40.290.10:FF:000004">
    <property type="entry name" value="Non-homologous end joining protein Ku"/>
    <property type="match status" value="1"/>
</dbReference>
<dbReference type="InterPro" id="IPR006164">
    <property type="entry name" value="DNA_bd_Ku70/Ku80"/>
</dbReference>
<dbReference type="Proteomes" id="UP000317180">
    <property type="component" value="Unassembled WGS sequence"/>
</dbReference>
<dbReference type="Gene3D" id="2.40.290.10">
    <property type="match status" value="1"/>
</dbReference>
<comment type="function">
    <text evidence="3">With LigD forms a non-homologous end joining (NHEJ) DNA repair enzyme, which repairs dsDNA breaks with reduced fidelity. Binds linear dsDNA with 5'- and 3'- overhangs but not closed circular dsDNA nor ssDNA. Recruits and stimulates the ligase activity of LigD.</text>
</comment>
<evidence type="ECO:0000259" key="5">
    <source>
        <dbReference type="SMART" id="SM00559"/>
    </source>
</evidence>
<evidence type="ECO:0000313" key="8">
    <source>
        <dbReference type="Proteomes" id="UP000276178"/>
    </source>
</evidence>
<dbReference type="PANTHER" id="PTHR41251:SF1">
    <property type="entry name" value="NON-HOMOLOGOUS END JOINING PROTEIN KU"/>
    <property type="match status" value="1"/>
</dbReference>
<dbReference type="EMBL" id="BJOD01000003">
    <property type="protein sequence ID" value="GED24402.1"/>
    <property type="molecule type" value="Genomic_DNA"/>
</dbReference>
<dbReference type="Pfam" id="PF02735">
    <property type="entry name" value="Ku"/>
    <property type="match status" value="1"/>
</dbReference>
<keyword evidence="2 3" id="KW-0233">DNA recombination</keyword>
<dbReference type="OrthoDB" id="9795084at2"/>
<keyword evidence="3" id="KW-0234">DNA repair</keyword>
<reference evidence="6 9" key="2">
    <citation type="submission" date="2019-06" db="EMBL/GenBank/DDBJ databases">
        <title>Whole genome shotgun sequence of Brevibacillus agri NBRC 15538.</title>
        <authorList>
            <person name="Hosoyama A."/>
            <person name="Uohara A."/>
            <person name="Ohji S."/>
            <person name="Ichikawa N."/>
        </authorList>
    </citation>
    <scope>NUCLEOTIDE SEQUENCE [LARGE SCALE GENOMIC DNA]</scope>
    <source>
        <strain evidence="6 9">NBRC 15538</strain>
    </source>
</reference>
<evidence type="ECO:0000313" key="9">
    <source>
        <dbReference type="Proteomes" id="UP000317180"/>
    </source>
</evidence>
<gene>
    <name evidence="3 6" type="primary">ku</name>
    <name evidence="6" type="ORF">BAG01nite_05040</name>
    <name evidence="7" type="ORF">EB820_09045</name>
</gene>
<accession>A0A3M8B0A3</accession>
<evidence type="ECO:0000256" key="1">
    <source>
        <dbReference type="ARBA" id="ARBA00023125"/>
    </source>
</evidence>
<evidence type="ECO:0000256" key="4">
    <source>
        <dbReference type="SAM" id="MobiDB-lite"/>
    </source>
</evidence>
<dbReference type="PANTHER" id="PTHR41251">
    <property type="entry name" value="NON-HOMOLOGOUS END JOINING PROTEIN KU"/>
    <property type="match status" value="1"/>
</dbReference>